<feature type="domain" description="Concentrative nucleoside transporter N-terminal" evidence="8">
    <location>
        <begin position="8"/>
        <end position="81"/>
    </location>
</feature>
<comment type="similarity">
    <text evidence="2 7">Belongs to the concentrative nucleoside transporter (CNT) (TC 2.A.41) family.</text>
</comment>
<evidence type="ECO:0000313" key="12">
    <source>
        <dbReference type="Proteomes" id="UP000036426"/>
    </source>
</evidence>
<keyword evidence="6 7" id="KW-0472">Membrane</keyword>
<dbReference type="OrthoDB" id="9766455at2"/>
<dbReference type="RefSeq" id="WP_047875791.1">
    <property type="nucleotide sequence ID" value="NZ_BMYC01000026.1"/>
</dbReference>
<feature type="transmembrane region" description="Helical" evidence="7">
    <location>
        <begin position="173"/>
        <end position="195"/>
    </location>
</feature>
<evidence type="ECO:0000259" key="9">
    <source>
        <dbReference type="Pfam" id="PF07662"/>
    </source>
</evidence>
<proteinExistence type="inferred from homology"/>
<reference evidence="11 12" key="1">
    <citation type="submission" date="2015-05" db="EMBL/GenBank/DDBJ databases">
        <title>Photobacterium galathea sp. nov.</title>
        <authorList>
            <person name="Machado H."/>
            <person name="Gram L."/>
        </authorList>
    </citation>
    <scope>NUCLEOTIDE SEQUENCE [LARGE SCALE GENOMIC DNA]</scope>
    <source>
        <strain evidence="11 12">DSM 25995</strain>
    </source>
</reference>
<feature type="domain" description="Concentrative nucleoside transporter C-terminal" evidence="9">
    <location>
        <begin position="201"/>
        <end position="410"/>
    </location>
</feature>
<feature type="transmembrane region" description="Helical" evidence="7">
    <location>
        <begin position="33"/>
        <end position="51"/>
    </location>
</feature>
<dbReference type="Pfam" id="PF07670">
    <property type="entry name" value="Gate"/>
    <property type="match status" value="1"/>
</dbReference>
<dbReference type="GO" id="GO:0015293">
    <property type="term" value="F:symporter activity"/>
    <property type="evidence" value="ECO:0007669"/>
    <property type="project" value="TreeGrafter"/>
</dbReference>
<dbReference type="Proteomes" id="UP000036426">
    <property type="component" value="Unassembled WGS sequence"/>
</dbReference>
<feature type="domain" description="Nucleoside transporter/FeoB GTPase Gate" evidence="10">
    <location>
        <begin position="98"/>
        <end position="196"/>
    </location>
</feature>
<dbReference type="InterPro" id="IPR018270">
    <property type="entry name" value="C_nuclsd_transpt_met_bac"/>
</dbReference>
<evidence type="ECO:0000313" key="11">
    <source>
        <dbReference type="EMBL" id="KLU99366.1"/>
    </source>
</evidence>
<protein>
    <recommendedName>
        <fullName evidence="7">Nucleoside permease</fullName>
    </recommendedName>
</protein>
<feature type="transmembrane region" description="Helical" evidence="7">
    <location>
        <begin position="297"/>
        <end position="317"/>
    </location>
</feature>
<dbReference type="GO" id="GO:0005337">
    <property type="term" value="F:nucleoside transmembrane transporter activity"/>
    <property type="evidence" value="ECO:0007669"/>
    <property type="project" value="InterPro"/>
</dbReference>
<dbReference type="NCBIfam" id="TIGR00804">
    <property type="entry name" value="nupC"/>
    <property type="match status" value="1"/>
</dbReference>
<feature type="transmembrane region" description="Helical" evidence="7">
    <location>
        <begin position="201"/>
        <end position="221"/>
    </location>
</feature>
<dbReference type="InterPro" id="IPR002668">
    <property type="entry name" value="CNT_N_dom"/>
</dbReference>
<dbReference type="InterPro" id="IPR011642">
    <property type="entry name" value="Gate_dom"/>
</dbReference>
<evidence type="ECO:0000256" key="5">
    <source>
        <dbReference type="ARBA" id="ARBA00022989"/>
    </source>
</evidence>
<keyword evidence="4 7" id="KW-0812">Transmembrane</keyword>
<evidence type="ECO:0000256" key="2">
    <source>
        <dbReference type="ARBA" id="ARBA00009033"/>
    </source>
</evidence>
<feature type="transmembrane region" description="Helical" evidence="7">
    <location>
        <begin position="86"/>
        <end position="108"/>
    </location>
</feature>
<keyword evidence="7" id="KW-0813">Transport</keyword>
<dbReference type="PANTHER" id="PTHR10590:SF4">
    <property type="entry name" value="SOLUTE CARRIER FAMILY 28 MEMBER 3"/>
    <property type="match status" value="1"/>
</dbReference>
<evidence type="ECO:0000256" key="1">
    <source>
        <dbReference type="ARBA" id="ARBA00004651"/>
    </source>
</evidence>
<gene>
    <name evidence="11" type="ORF">ABT58_17780</name>
</gene>
<evidence type="ECO:0000256" key="4">
    <source>
        <dbReference type="ARBA" id="ARBA00022692"/>
    </source>
</evidence>
<keyword evidence="5 7" id="KW-1133">Transmembrane helix</keyword>
<evidence type="ECO:0000259" key="8">
    <source>
        <dbReference type="Pfam" id="PF01773"/>
    </source>
</evidence>
<dbReference type="AlphaFoldDB" id="A0A0J1JCL2"/>
<accession>A0A0J1JCL2</accession>
<dbReference type="InterPro" id="IPR008276">
    <property type="entry name" value="C_nuclsd_transpt"/>
</dbReference>
<sequence length="416" mass="43762">MHVLSGVIGVLILIGLAYLLSEQRSRINWRTVLGALAIQVTFASIVLYSPMGRDALTGFSNVVQDVINYSNNGIDFLFGGLVSDKMFALFGGGGFVFALRVLPVVVFFSALVSVLYYFGIMQFIVNTLGRALSYALGTSRPESISATANIFLGISEAPLTIRPYLKSMTRSQFFAVMVGGMASVAGSVLVGYAQMGIPLDYLLAASFMAAPAGLLMAKLIIPETEVVDDTKDTSAGEEEKPANAIDAAAQGASQGMMVAMNIGAMLLAFVGLIALINGMLSGIGEWVGIPSLSLDMIFGYLFLPLAYIAGVWDFDAAQQMAILFGTKTTVNEFVAFSQLAPMIASGALEPRVEAIIAFSLCGFANLGSIAILLGSMGVMAPSRRNDIATMGMKTLTAAILANLLNAAVAGIFISLI</sequence>
<feature type="transmembrane region" description="Helical" evidence="7">
    <location>
        <begin position="258"/>
        <end position="277"/>
    </location>
</feature>
<organism evidence="11 12">
    <name type="scientific">Photobacterium aphoticum</name>
    <dbReference type="NCBI Taxonomy" id="754436"/>
    <lineage>
        <taxon>Bacteria</taxon>
        <taxon>Pseudomonadati</taxon>
        <taxon>Pseudomonadota</taxon>
        <taxon>Gammaproteobacteria</taxon>
        <taxon>Vibrionales</taxon>
        <taxon>Vibrionaceae</taxon>
        <taxon>Photobacterium</taxon>
    </lineage>
</organism>
<dbReference type="Pfam" id="PF07662">
    <property type="entry name" value="Nucleos_tra2_C"/>
    <property type="match status" value="1"/>
</dbReference>
<dbReference type="Pfam" id="PF01773">
    <property type="entry name" value="Nucleos_tra2_N"/>
    <property type="match status" value="1"/>
</dbReference>
<feature type="transmembrane region" description="Helical" evidence="7">
    <location>
        <begin position="6"/>
        <end position="21"/>
    </location>
</feature>
<evidence type="ECO:0000256" key="3">
    <source>
        <dbReference type="ARBA" id="ARBA00022475"/>
    </source>
</evidence>
<dbReference type="EMBL" id="LDOV01000032">
    <property type="protein sequence ID" value="KLU99366.1"/>
    <property type="molecule type" value="Genomic_DNA"/>
</dbReference>
<comment type="subcellular location">
    <subcellularLocation>
        <location evidence="1">Cell membrane</location>
        <topology evidence="1">Multi-pass membrane protein</topology>
    </subcellularLocation>
</comment>
<evidence type="ECO:0000256" key="7">
    <source>
        <dbReference type="RuleBase" id="RU362018"/>
    </source>
</evidence>
<evidence type="ECO:0000256" key="6">
    <source>
        <dbReference type="ARBA" id="ARBA00023136"/>
    </source>
</evidence>
<dbReference type="GO" id="GO:0005886">
    <property type="term" value="C:plasma membrane"/>
    <property type="evidence" value="ECO:0007669"/>
    <property type="project" value="UniProtKB-SubCell"/>
</dbReference>
<keyword evidence="3" id="KW-1003">Cell membrane</keyword>
<name>A0A0J1JCL2_9GAMM</name>
<dbReference type="PANTHER" id="PTHR10590">
    <property type="entry name" value="SODIUM/NUCLEOSIDE COTRANSPORTER"/>
    <property type="match status" value="1"/>
</dbReference>
<dbReference type="PATRIC" id="fig|754436.4.peg.3767"/>
<comment type="caution">
    <text evidence="11">The sequence shown here is derived from an EMBL/GenBank/DDBJ whole genome shotgun (WGS) entry which is preliminary data.</text>
</comment>
<evidence type="ECO:0000259" key="10">
    <source>
        <dbReference type="Pfam" id="PF07670"/>
    </source>
</evidence>
<feature type="transmembrane region" description="Helical" evidence="7">
    <location>
        <begin position="395"/>
        <end position="415"/>
    </location>
</feature>
<keyword evidence="12" id="KW-1185">Reference proteome</keyword>
<feature type="transmembrane region" description="Helical" evidence="7">
    <location>
        <begin position="354"/>
        <end position="374"/>
    </location>
</feature>
<dbReference type="InterPro" id="IPR011657">
    <property type="entry name" value="CNT_C_dom"/>
</dbReference>